<dbReference type="NCBIfam" id="NF003915">
    <property type="entry name" value="PRK05441.1"/>
    <property type="match status" value="1"/>
</dbReference>
<dbReference type="InterPro" id="IPR043129">
    <property type="entry name" value="ATPase_NBD"/>
</dbReference>
<dbReference type="PROSITE" id="PS50012">
    <property type="entry name" value="RCC1_3"/>
    <property type="match status" value="1"/>
</dbReference>
<keyword evidence="5" id="KW-0119">Carbohydrate metabolism</keyword>
<dbReference type="GO" id="GO:0046348">
    <property type="term" value="P:amino sugar catabolic process"/>
    <property type="evidence" value="ECO:0007669"/>
    <property type="project" value="InterPro"/>
</dbReference>
<protein>
    <recommendedName>
        <fullName evidence="3">N-acetyl-D-glucosamine kinase</fullName>
        <ecNumber evidence="2">2.7.1.59</ecNumber>
    </recommendedName>
    <alternativeName>
        <fullName evidence="6">GlcNAc kinase</fullName>
    </alternativeName>
</protein>
<dbReference type="HOGENOM" id="CLU_022562_0_0_1"/>
<dbReference type="GO" id="GO:0042593">
    <property type="term" value="P:glucose homeostasis"/>
    <property type="evidence" value="ECO:0007669"/>
    <property type="project" value="TreeGrafter"/>
</dbReference>
<evidence type="ECO:0000256" key="1">
    <source>
        <dbReference type="ARBA" id="ARBA00006198"/>
    </source>
</evidence>
<dbReference type="InterPro" id="IPR046348">
    <property type="entry name" value="SIS_dom_sf"/>
</dbReference>
<dbReference type="Proteomes" id="UP000030106">
    <property type="component" value="Unassembled WGS sequence"/>
</dbReference>
<dbReference type="GO" id="GO:0005829">
    <property type="term" value="C:cytosol"/>
    <property type="evidence" value="ECO:0007669"/>
    <property type="project" value="TreeGrafter"/>
</dbReference>
<proteinExistence type="inferred from homology"/>
<dbReference type="NCBIfam" id="NF009222">
    <property type="entry name" value="PRK12570.1"/>
    <property type="match status" value="1"/>
</dbReference>
<dbReference type="STRING" id="1245745.A0A0A2VB49"/>
<evidence type="ECO:0000256" key="7">
    <source>
        <dbReference type="PROSITE-ProRule" id="PRU00235"/>
    </source>
</evidence>
<dbReference type="Pfam" id="PF22645">
    <property type="entry name" value="GKRP_SIS_N"/>
    <property type="match status" value="1"/>
</dbReference>
<evidence type="ECO:0000256" key="6">
    <source>
        <dbReference type="ARBA" id="ARBA00031123"/>
    </source>
</evidence>
<keyword evidence="4" id="KW-0456">Lyase</keyword>
<dbReference type="GO" id="GO:0045127">
    <property type="term" value="F:N-acetylglucosamine kinase activity"/>
    <property type="evidence" value="ECO:0007669"/>
    <property type="project" value="UniProtKB-EC"/>
</dbReference>
<dbReference type="InterPro" id="IPR002731">
    <property type="entry name" value="ATPase_BadF"/>
</dbReference>
<dbReference type="PANTHER" id="PTHR10088:SF4">
    <property type="entry name" value="GLUCOKINASE REGULATORY PROTEIN"/>
    <property type="match status" value="1"/>
</dbReference>
<dbReference type="GO" id="GO:0005654">
    <property type="term" value="C:nucleoplasm"/>
    <property type="evidence" value="ECO:0007669"/>
    <property type="project" value="TreeGrafter"/>
</dbReference>
<dbReference type="AlphaFoldDB" id="A0A0A2VB49"/>
<sequence length="624" mass="65612">MPPSGVDLGGLQTENSNPRTATIDKVSTEELCRILHEEDCRVPAAVTPCLPEIAATIDALTERVRKGGRVFYIGAGTSGRLGVLDASEIPPTYSSPPNQFIALIAGGDYALRNAKEGAEDDRSAAKTDLDAFNIAPNLDSLIGIASSGRTPYVLGGLEYARSIGCTTVGVVCVQPSAMAIEGNTDYLISAVTGSESVTGSTRMKAGTATKLVLNMINLKATNIKLRQRARNILRVIGGQRCHHSDQELDAILAAACGSTKLAAVMMVLDVPLVEAELRLDRNNGVLDRVFTEAETQSRGTSCKATILSKDGAVGAGFGGPCNVIAGAIQQATDSCLTTKGRVFSSVKFSAAWIGLAGYDRPAVQSSVNDGLSKLLNLKIGAGLEVTTDIDLLPVASASEETVESAVVLVAGTGSIAMSFRKENGAFVRSGRAGGWGHLLGDDGSGYSIGREALRMALRESDVCSMRKQASAPAQPTSQLAKAIVGHFKEKFPEAKPEDLLSTVMMPNSAPQQPRDAVMDRTSRIAGVAKTVLAMVKTNEDADRIVAAGAEKLAELAALLVLNQGIKPSKASLVLAGGLMQDEGYRRRIVGSVERAGYKFQHVEVVDQPAMNGARFLLRSAQTLQ</sequence>
<organism evidence="9 10">
    <name type="scientific">Beauveria bassiana D1-5</name>
    <dbReference type="NCBI Taxonomy" id="1245745"/>
    <lineage>
        <taxon>Eukaryota</taxon>
        <taxon>Fungi</taxon>
        <taxon>Dikarya</taxon>
        <taxon>Ascomycota</taxon>
        <taxon>Pezizomycotina</taxon>
        <taxon>Sordariomycetes</taxon>
        <taxon>Hypocreomycetidae</taxon>
        <taxon>Hypocreales</taxon>
        <taxon>Cordycipitaceae</taxon>
        <taxon>Beauveria</taxon>
    </lineage>
</organism>
<dbReference type="PROSITE" id="PS51464">
    <property type="entry name" value="SIS"/>
    <property type="match status" value="1"/>
</dbReference>
<comment type="similarity">
    <text evidence="1">Belongs to the eukaryotic-type N-acetylglucosamine kinase family.</text>
</comment>
<dbReference type="Gene3D" id="3.40.50.10490">
    <property type="entry name" value="Glucose-6-phosphate isomerase like protein, domain 1"/>
    <property type="match status" value="1"/>
</dbReference>
<dbReference type="InterPro" id="IPR001347">
    <property type="entry name" value="SIS_dom"/>
</dbReference>
<name>A0A0A2VB49_BEABA</name>
<dbReference type="GO" id="GO:0009750">
    <property type="term" value="P:response to fructose"/>
    <property type="evidence" value="ECO:0007669"/>
    <property type="project" value="TreeGrafter"/>
</dbReference>
<evidence type="ECO:0000256" key="3">
    <source>
        <dbReference type="ARBA" id="ARBA00014974"/>
    </source>
</evidence>
<dbReference type="GO" id="GO:0004857">
    <property type="term" value="F:enzyme inhibitor activity"/>
    <property type="evidence" value="ECO:0007669"/>
    <property type="project" value="TreeGrafter"/>
</dbReference>
<dbReference type="SUPFAM" id="SSF53697">
    <property type="entry name" value="SIS domain"/>
    <property type="match status" value="1"/>
</dbReference>
<dbReference type="GO" id="GO:0019899">
    <property type="term" value="F:enzyme binding"/>
    <property type="evidence" value="ECO:0007669"/>
    <property type="project" value="TreeGrafter"/>
</dbReference>
<dbReference type="SUPFAM" id="SSF53067">
    <property type="entry name" value="Actin-like ATPase domain"/>
    <property type="match status" value="1"/>
</dbReference>
<accession>A0A0A2VB49</accession>
<dbReference type="EMBL" id="ANFO01001245">
    <property type="protein sequence ID" value="KGQ03310.1"/>
    <property type="molecule type" value="Genomic_DNA"/>
</dbReference>
<feature type="domain" description="SIS" evidence="8">
    <location>
        <begin position="60"/>
        <end position="226"/>
    </location>
</feature>
<dbReference type="eggNOG" id="ENOG502QS2J">
    <property type="taxonomic scope" value="Eukaryota"/>
</dbReference>
<dbReference type="GO" id="GO:0070095">
    <property type="term" value="F:fructose-6-phosphate binding"/>
    <property type="evidence" value="ECO:0007669"/>
    <property type="project" value="TreeGrafter"/>
</dbReference>
<evidence type="ECO:0000313" key="9">
    <source>
        <dbReference type="EMBL" id="KGQ03310.1"/>
    </source>
</evidence>
<comment type="caution">
    <text evidence="9">The sequence shown here is derived from an EMBL/GenBank/DDBJ whole genome shotgun (WGS) entry which is preliminary data.</text>
</comment>
<gene>
    <name evidence="9" type="ORF">BBAD15_g11473</name>
</gene>
<dbReference type="OrthoDB" id="311172at2759"/>
<dbReference type="InterPro" id="IPR040190">
    <property type="entry name" value="MURQ/GCKR"/>
</dbReference>
<evidence type="ECO:0000256" key="5">
    <source>
        <dbReference type="ARBA" id="ARBA00023277"/>
    </source>
</evidence>
<evidence type="ECO:0000259" key="8">
    <source>
        <dbReference type="PROSITE" id="PS51464"/>
    </source>
</evidence>
<evidence type="ECO:0000256" key="2">
    <source>
        <dbReference type="ARBA" id="ARBA00012122"/>
    </source>
</evidence>
<dbReference type="Gene3D" id="3.30.420.40">
    <property type="match status" value="1"/>
</dbReference>
<reference evidence="9 10" key="1">
    <citation type="submission" date="2012-10" db="EMBL/GenBank/DDBJ databases">
        <title>Genome sequencing and analysis of entomopathogenic fungi Beauveria bassiana D1-5.</title>
        <authorList>
            <person name="Li Q."/>
            <person name="Wang L."/>
            <person name="Zhang Z."/>
            <person name="Wang Q."/>
            <person name="Ren J."/>
            <person name="Wang M."/>
            <person name="Xu W."/>
            <person name="Wang J."/>
            <person name="Lu Y."/>
            <person name="Du Q."/>
            <person name="Sun Z."/>
        </authorList>
    </citation>
    <scope>NUCLEOTIDE SEQUENCE [LARGE SCALE GENOMIC DNA]</scope>
    <source>
        <strain evidence="9 10">D1-5</strain>
    </source>
</reference>
<dbReference type="InterPro" id="IPR005488">
    <property type="entry name" value="Etherase_MurQ"/>
</dbReference>
<feature type="repeat" description="RCC1" evidence="7">
    <location>
        <begin position="68"/>
        <end position="116"/>
    </location>
</feature>
<dbReference type="GO" id="GO:0030246">
    <property type="term" value="F:carbohydrate binding"/>
    <property type="evidence" value="ECO:0007669"/>
    <property type="project" value="TreeGrafter"/>
</dbReference>
<dbReference type="FunFam" id="3.40.50.10490:FF:000014">
    <property type="entry name" value="N-acetylmuramic acid 6-phosphate etherase"/>
    <property type="match status" value="1"/>
</dbReference>
<dbReference type="EC" id="2.7.1.59" evidence="2"/>
<dbReference type="CDD" id="cd05007">
    <property type="entry name" value="SIS_Etherase"/>
    <property type="match status" value="1"/>
</dbReference>
<evidence type="ECO:0000313" key="10">
    <source>
        <dbReference type="Proteomes" id="UP000030106"/>
    </source>
</evidence>
<dbReference type="GO" id="GO:0016835">
    <property type="term" value="F:carbon-oxygen lyase activity"/>
    <property type="evidence" value="ECO:0007669"/>
    <property type="project" value="InterPro"/>
</dbReference>
<dbReference type="Pfam" id="PF01869">
    <property type="entry name" value="BcrAD_BadFG"/>
    <property type="match status" value="1"/>
</dbReference>
<dbReference type="InterPro" id="IPR000408">
    <property type="entry name" value="Reg_chr_condens"/>
</dbReference>
<evidence type="ECO:0000256" key="4">
    <source>
        <dbReference type="ARBA" id="ARBA00023239"/>
    </source>
</evidence>
<dbReference type="PANTHER" id="PTHR10088">
    <property type="entry name" value="GLUCOKINASE REGULATORY PROTEIN"/>
    <property type="match status" value="1"/>
</dbReference>